<dbReference type="EMBL" id="FNCA01000002">
    <property type="protein sequence ID" value="SDF49337.1"/>
    <property type="molecule type" value="Genomic_DNA"/>
</dbReference>
<keyword evidence="2" id="KW-1185">Reference proteome</keyword>
<reference evidence="1 2" key="1">
    <citation type="submission" date="2016-10" db="EMBL/GenBank/DDBJ databases">
        <authorList>
            <person name="Varghese N."/>
            <person name="Submissions S."/>
        </authorList>
    </citation>
    <scope>NUCLEOTIDE SEQUENCE [LARGE SCALE GENOMIC DNA]</scope>
    <source>
        <strain evidence="1 2">PL 12/M</strain>
    </source>
</reference>
<protein>
    <submittedName>
        <fullName evidence="1">Uncharacterized protein</fullName>
    </submittedName>
</protein>
<dbReference type="RefSeq" id="WP_091708714.1">
    <property type="nucleotide sequence ID" value="NZ_FNCA01000002.1"/>
</dbReference>
<evidence type="ECO:0000313" key="1">
    <source>
        <dbReference type="EMBL" id="SDF49337.1"/>
    </source>
</evidence>
<accession>A0A7Z7B0E7</accession>
<evidence type="ECO:0000313" key="2">
    <source>
        <dbReference type="Proteomes" id="UP000199259"/>
    </source>
</evidence>
<proteinExistence type="predicted"/>
<gene>
    <name evidence="1" type="ORF">SAMN04488589_0687</name>
</gene>
<organism evidence="1 2">
    <name type="scientific">Methanolobus vulcani</name>
    <dbReference type="NCBI Taxonomy" id="38026"/>
    <lineage>
        <taxon>Archaea</taxon>
        <taxon>Methanobacteriati</taxon>
        <taxon>Methanobacteriota</taxon>
        <taxon>Stenosarchaea group</taxon>
        <taxon>Methanomicrobia</taxon>
        <taxon>Methanosarcinales</taxon>
        <taxon>Methanosarcinaceae</taxon>
        <taxon>Methanolobus</taxon>
    </lineage>
</organism>
<sequence length="588" mass="62719">MNFKIILLAGLVLTIIIGIAGTSYAAISDTIGDFDSQDISSLDVSTDGNNLYITITCTEDVADYSFYGAVFIDTDKNVLTGYADNGADYVYQFSYMSIIYSEPMVTTTLNDNTLYSDSIYAQGNQIFITLPLSALGNDDGNMNVVVALHDQMVKALDFDRAPDQGVFNTATGSVETSGLDLAGGTVTDKIGDTSSADIREMSASVTNDVLNVEVIYNQNIESSGYSYGEDITGWISIDADQKLATGFTNTEQAPPTFGVDYRIEYAVGALTGTDANIKMIKTGSEMAKLGYSDTRSTPIGVPYNDATFKVSGNKVFLGIPLSMLGNDDGNMYITADSFSLQGSLGGEMDSVPDYGQGALNTADGSIKPLLAYGADKKTLTDAAGDSTGFGYDGDDIISADIGFTDNIMLITIAYASLELDDGAITTVYFDTNQDNSPDYMLSFGLYNGDLSGTMFGMYNGKYSVREATHLITMQGNKMYLSIPAEFLPDDGNMDIFIETALVPYGTKIPGSKRAETGTVYINPDSDGRSLYDRAPDAGVFTIGANGNFQNGNNNNVQQDGQGEEGPGFSGLMSVAAVVASLYIMRKIK</sequence>
<comment type="caution">
    <text evidence="1">The sequence shown here is derived from an EMBL/GenBank/DDBJ whole genome shotgun (WGS) entry which is preliminary data.</text>
</comment>
<dbReference type="Proteomes" id="UP000199259">
    <property type="component" value="Unassembled WGS sequence"/>
</dbReference>
<dbReference type="OrthoDB" id="124631at2157"/>
<name>A0A7Z7B0E7_9EURY</name>
<dbReference type="AlphaFoldDB" id="A0A7Z7B0E7"/>